<dbReference type="Gene3D" id="2.40.30.170">
    <property type="match status" value="1"/>
</dbReference>
<dbReference type="RefSeq" id="WP_076517344.1">
    <property type="nucleotide sequence ID" value="NZ_FTOH01000010.1"/>
</dbReference>
<dbReference type="Gene3D" id="2.40.50.100">
    <property type="match status" value="1"/>
</dbReference>
<dbReference type="AlphaFoldDB" id="A0A1N7PLP9"/>
<dbReference type="Gene3D" id="1.10.287.470">
    <property type="entry name" value="Helix hairpin bin"/>
    <property type="match status" value="1"/>
</dbReference>
<evidence type="ECO:0000313" key="4">
    <source>
        <dbReference type="EMBL" id="SIT11387.1"/>
    </source>
</evidence>
<feature type="coiled-coil region" evidence="2">
    <location>
        <begin position="110"/>
        <end position="137"/>
    </location>
</feature>
<gene>
    <name evidence="4" type="ORF">SAMN05421686_11064</name>
</gene>
<name>A0A1N7PLP9_9GAMM</name>
<dbReference type="Gene3D" id="2.40.420.20">
    <property type="match status" value="1"/>
</dbReference>
<dbReference type="Proteomes" id="UP000185639">
    <property type="component" value="Unassembled WGS sequence"/>
</dbReference>
<keyword evidence="5" id="KW-1185">Reference proteome</keyword>
<reference evidence="5" key="1">
    <citation type="submission" date="2017-01" db="EMBL/GenBank/DDBJ databases">
        <authorList>
            <person name="Varghese N."/>
            <person name="Submissions S."/>
        </authorList>
    </citation>
    <scope>NUCLEOTIDE SEQUENCE [LARGE SCALE GENOMIC DNA]</scope>
    <source>
        <strain evidence="5">DSM 24913</strain>
    </source>
</reference>
<dbReference type="Pfam" id="PF25917">
    <property type="entry name" value="BSH_RND"/>
    <property type="match status" value="1"/>
</dbReference>
<proteinExistence type="inferred from homology"/>
<dbReference type="GO" id="GO:0015562">
    <property type="term" value="F:efflux transmembrane transporter activity"/>
    <property type="evidence" value="ECO:0007669"/>
    <property type="project" value="TreeGrafter"/>
</dbReference>
<dbReference type="SUPFAM" id="SSF111369">
    <property type="entry name" value="HlyD-like secretion proteins"/>
    <property type="match status" value="1"/>
</dbReference>
<protein>
    <submittedName>
        <fullName evidence="4">RND family efflux transporter, MFP subunit</fullName>
    </submittedName>
</protein>
<dbReference type="EMBL" id="FTOH01000010">
    <property type="protein sequence ID" value="SIT11387.1"/>
    <property type="molecule type" value="Genomic_DNA"/>
</dbReference>
<dbReference type="PANTHER" id="PTHR30469:SF12">
    <property type="entry name" value="MULTIDRUG RESISTANCE PROTEIN MDTA"/>
    <property type="match status" value="1"/>
</dbReference>
<dbReference type="STRING" id="484498.SAMN05421686_11064"/>
<evidence type="ECO:0000256" key="2">
    <source>
        <dbReference type="SAM" id="Coils"/>
    </source>
</evidence>
<sequence>MKQLKFFIIGLVILAAAGYAGYTMYINAPKPQTQEVKVAIPQVPYKEVRISTQSIPIFSRGRVSASRVHKIASQVSGLVTDIAPELKKGEIVNADQLLVQIDEQPLILDIAQKKAQLTQTKLRLEETEANARVARRQAGRNASDYARFVPQLAYANAQVEAAEAALQYAYDQLENTKISSPIEGKVVDVFINEGDLVQTGSPVAVLYGMNQAEIRLPLNDAELMIIGVEENTSTENGPSFMPQVTLRDYESGDEWSGYIVRTDGERSANQLLYIIAQVNGDEMYSNTGRYLVPGSFLEAEIRGQEIENMRILPREVILSGDAIWMINADNTIQRQPVTIRYRGKEFAYIDTALPPGTRVVAGNFNRLVEGMTVEPIRKK</sequence>
<comment type="similarity">
    <text evidence="1">Belongs to the membrane fusion protein (MFP) (TC 8.A.1) family.</text>
</comment>
<dbReference type="OrthoDB" id="5730196at2"/>
<evidence type="ECO:0000313" key="5">
    <source>
        <dbReference type="Proteomes" id="UP000185639"/>
    </source>
</evidence>
<dbReference type="InterPro" id="IPR058625">
    <property type="entry name" value="MdtA-like_BSH"/>
</dbReference>
<dbReference type="PANTHER" id="PTHR30469">
    <property type="entry name" value="MULTIDRUG RESISTANCE PROTEIN MDTA"/>
    <property type="match status" value="1"/>
</dbReference>
<feature type="domain" description="Multidrug resistance protein MdtA-like barrel-sandwich hybrid" evidence="3">
    <location>
        <begin position="69"/>
        <end position="204"/>
    </location>
</feature>
<organism evidence="4 5">
    <name type="scientific">Thalassolituus maritimus</name>
    <dbReference type="NCBI Taxonomy" id="484498"/>
    <lineage>
        <taxon>Bacteria</taxon>
        <taxon>Pseudomonadati</taxon>
        <taxon>Pseudomonadota</taxon>
        <taxon>Gammaproteobacteria</taxon>
        <taxon>Oceanospirillales</taxon>
        <taxon>Oceanospirillaceae</taxon>
        <taxon>Thalassolituus</taxon>
    </lineage>
</organism>
<dbReference type="GO" id="GO:1990281">
    <property type="term" value="C:efflux pump complex"/>
    <property type="evidence" value="ECO:0007669"/>
    <property type="project" value="TreeGrafter"/>
</dbReference>
<evidence type="ECO:0000256" key="1">
    <source>
        <dbReference type="ARBA" id="ARBA00009477"/>
    </source>
</evidence>
<accession>A0A1N7PLP9</accession>
<dbReference type="InterPro" id="IPR006143">
    <property type="entry name" value="RND_pump_MFP"/>
</dbReference>
<dbReference type="NCBIfam" id="TIGR01730">
    <property type="entry name" value="RND_mfp"/>
    <property type="match status" value="1"/>
</dbReference>
<keyword evidence="2" id="KW-0175">Coiled coil</keyword>
<evidence type="ECO:0000259" key="3">
    <source>
        <dbReference type="Pfam" id="PF25917"/>
    </source>
</evidence>